<keyword evidence="3 5" id="KW-0418">Kinase</keyword>
<feature type="domain" description="Carbohydrate kinase PfkB" evidence="4">
    <location>
        <begin position="2"/>
        <end position="295"/>
    </location>
</feature>
<dbReference type="SUPFAM" id="SSF53613">
    <property type="entry name" value="Ribokinase-like"/>
    <property type="match status" value="1"/>
</dbReference>
<accession>A0A4D6GUD6</accession>
<gene>
    <name evidence="5" type="primary">kdgK</name>
    <name evidence="6" type="ORF">APQ99_01539</name>
    <name evidence="5" type="ORF">HBSAL_01630</name>
</gene>
<dbReference type="InterPro" id="IPR052700">
    <property type="entry name" value="Carb_kinase_PfkB-like"/>
</dbReference>
<dbReference type="Gene3D" id="3.40.1190.20">
    <property type="match status" value="1"/>
</dbReference>
<dbReference type="NCBIfam" id="NF041332">
    <property type="entry name" value="KDG_KDGal_kin_Halo"/>
    <property type="match status" value="1"/>
</dbReference>
<dbReference type="PANTHER" id="PTHR43320">
    <property type="entry name" value="SUGAR KINASE"/>
    <property type="match status" value="1"/>
</dbReference>
<dbReference type="InterPro" id="IPR029056">
    <property type="entry name" value="Ribokinase-like"/>
</dbReference>
<dbReference type="Pfam" id="PF00294">
    <property type="entry name" value="PfkB"/>
    <property type="match status" value="1"/>
</dbReference>
<dbReference type="GO" id="GO:0008673">
    <property type="term" value="F:2-dehydro-3-deoxygluconokinase activity"/>
    <property type="evidence" value="ECO:0007669"/>
    <property type="project" value="UniProtKB-EC"/>
</dbReference>
<evidence type="ECO:0000256" key="3">
    <source>
        <dbReference type="ARBA" id="ARBA00022777"/>
    </source>
</evidence>
<evidence type="ECO:0000256" key="2">
    <source>
        <dbReference type="ARBA" id="ARBA00022679"/>
    </source>
</evidence>
<reference evidence="5" key="3">
    <citation type="journal article" name="MicrobiologyOpen">
        <title>Whole-genome comparison between the type strain of Halobacterium salinarum (DSM 3754(T)) and the laboratory strains R1 and NRC-1.</title>
        <authorList>
            <person name="Pfeiffer F."/>
            <person name="Losensky G."/>
            <person name="Marchfelder A."/>
            <person name="Habermann B."/>
            <person name="Dyall-Smith M."/>
        </authorList>
    </citation>
    <scope>NUCLEOTIDE SEQUENCE</scope>
    <source>
        <strain evidence="5">91-R6</strain>
    </source>
</reference>
<dbReference type="EMBL" id="CP038631">
    <property type="protein sequence ID" value="QCC44058.1"/>
    <property type="molecule type" value="Genomic_DNA"/>
</dbReference>
<dbReference type="Proteomes" id="UP000296216">
    <property type="component" value="Chromosome"/>
</dbReference>
<name>A0A4D6GUD6_HALS9</name>
<protein>
    <submittedName>
        <fullName evidence="5">2-keto-3-deoxygluconate kinase</fullName>
        <ecNumber evidence="5">2.7.1.45</ecNumber>
    </submittedName>
</protein>
<evidence type="ECO:0000259" key="4">
    <source>
        <dbReference type="Pfam" id="PF00294"/>
    </source>
</evidence>
<comment type="similarity">
    <text evidence="1">Belongs to the carbohydrate kinase PfkB family.</text>
</comment>
<dbReference type="EC" id="2.7.1.45" evidence="5"/>
<dbReference type="AlphaFoldDB" id="A0A4D6GUD6"/>
<reference evidence="6 8" key="2">
    <citation type="submission" date="2019-07" db="EMBL/GenBank/DDBJ databases">
        <title>Genomic Encyclopedia of Archaeal and Bacterial Type Strains, Phase II (KMG-II): from individual species to whole genera.</title>
        <authorList>
            <person name="Goeker M."/>
        </authorList>
    </citation>
    <scope>NUCLEOTIDE SEQUENCE [LARGE SCALE GENOMIC DNA]</scope>
    <source>
        <strain evidence="6 8">DSM 3754</strain>
    </source>
</reference>
<dbReference type="CDD" id="cd01166">
    <property type="entry name" value="KdgK"/>
    <property type="match status" value="1"/>
</dbReference>
<dbReference type="Proteomes" id="UP000323075">
    <property type="component" value="Unassembled WGS sequence"/>
</dbReference>
<evidence type="ECO:0000313" key="5">
    <source>
        <dbReference type="EMBL" id="QCC44058.1"/>
    </source>
</evidence>
<keyword evidence="2 5" id="KW-0808">Transferase</keyword>
<evidence type="ECO:0000256" key="1">
    <source>
        <dbReference type="ARBA" id="ARBA00010688"/>
    </source>
</evidence>
<reference evidence="5 7" key="1">
    <citation type="journal article" date="2019" name="Microbiol. Resour. Announc.">
        <title>The Genome Sequence of the Halobacterium salinarum Type Strain Is Closely Related to That of Laboratory Strains NRC-1 and R1.</title>
        <authorList>
            <person name="Pfeiffer F."/>
            <person name="Marchfelder A."/>
            <person name="Habermann B."/>
            <person name="Dyall-Smith M.L."/>
        </authorList>
    </citation>
    <scope>NUCLEOTIDE SEQUENCE [LARGE SCALE GENOMIC DNA]</scope>
    <source>
        <strain evidence="5">91-R6</strain>
        <strain evidence="7">ATCC 33171 / DSM 3754 / JCM 8978 / NBRC 102687 / NCIMB 764 / 91-R6</strain>
    </source>
</reference>
<evidence type="ECO:0000313" key="7">
    <source>
        <dbReference type="Proteomes" id="UP000296216"/>
    </source>
</evidence>
<evidence type="ECO:0000313" key="6">
    <source>
        <dbReference type="EMBL" id="TYO76896.1"/>
    </source>
</evidence>
<organism evidence="5 7">
    <name type="scientific">Halobacterium salinarum (strain ATCC 33171 / DSM 3754 / JCM 8978 / NBRC 102687 / NCIMB 764 / 91-R6)</name>
    <dbReference type="NCBI Taxonomy" id="2597657"/>
    <lineage>
        <taxon>Archaea</taxon>
        <taxon>Methanobacteriati</taxon>
        <taxon>Methanobacteriota</taxon>
        <taxon>Stenosarchaea group</taxon>
        <taxon>Halobacteria</taxon>
        <taxon>Halobacteriales</taxon>
        <taxon>Halobacteriaceae</taxon>
        <taxon>Halobacterium</taxon>
    </lineage>
</organism>
<dbReference type="InterPro" id="IPR011611">
    <property type="entry name" value="PfkB_dom"/>
</dbReference>
<dbReference type="InterPro" id="IPR054871">
    <property type="entry name" value="KDG_KDGal_kin_Halo"/>
</dbReference>
<proteinExistence type="inferred from homology"/>
<sequence>MDVVTFGETMLRLSPPGHERVEAADRMDVRVAGAESNVAVTAGRLGAETAWLSKLPASPLGRKVAATLRAQGTTPEVTWTDRDDLRQGLYFLEQGGEPRGTTVHYDRQDAAVTTATADELAPAFVERAGYLHTSGITPALSETLAATTADLLELAQETGTTATLDVNYRRGLWSHEEARDTLEALFPDVDVLFVAERDARGVLDRTGDADAIARGLADEFAFGTVVLTRGEAGALAVRNATTVTQPVFETETHDPIGTGDAFVGGYLAARVDGGDVEDALAWGAATAALKRTIPGDVALVTRADVESVLADEHSGIDR</sequence>
<dbReference type="GeneID" id="68693135"/>
<dbReference type="PANTHER" id="PTHR43320:SF2">
    <property type="entry name" value="2-DEHYDRO-3-DEOXYGLUCONOKINASE_2-DEHYDRO-3-DEOXYGALACTONOKINASE"/>
    <property type="match status" value="1"/>
</dbReference>
<dbReference type="SMR" id="A0A4D6GUD6"/>
<dbReference type="EMBL" id="VRYN01000002">
    <property type="protein sequence ID" value="TYO76896.1"/>
    <property type="molecule type" value="Genomic_DNA"/>
</dbReference>
<evidence type="ECO:0000313" key="8">
    <source>
        <dbReference type="Proteomes" id="UP000323075"/>
    </source>
</evidence>
<dbReference type="RefSeq" id="WP_010902071.1">
    <property type="nucleotide sequence ID" value="NZ_VRYN01000002.1"/>
</dbReference>